<dbReference type="Proteomes" id="UP000486602">
    <property type="component" value="Unassembled WGS sequence"/>
</dbReference>
<evidence type="ECO:0000313" key="2">
    <source>
        <dbReference type="Proteomes" id="UP000486602"/>
    </source>
</evidence>
<comment type="caution">
    <text evidence="1">The sequence shown here is derived from an EMBL/GenBank/DDBJ whole genome shotgun (WGS) entry which is preliminary data.</text>
</comment>
<keyword evidence="2" id="KW-1185">Reference proteome</keyword>
<organism evidence="1 2">
    <name type="scientific">Cryomorpha ignava</name>
    <dbReference type="NCBI Taxonomy" id="101383"/>
    <lineage>
        <taxon>Bacteria</taxon>
        <taxon>Pseudomonadati</taxon>
        <taxon>Bacteroidota</taxon>
        <taxon>Flavobacteriia</taxon>
        <taxon>Flavobacteriales</taxon>
        <taxon>Cryomorphaceae</taxon>
        <taxon>Cryomorpha</taxon>
    </lineage>
</organism>
<dbReference type="RefSeq" id="WP_163287194.1">
    <property type="nucleotide sequence ID" value="NZ_JAAGVY010000076.1"/>
</dbReference>
<gene>
    <name evidence="1" type="ORF">G3O08_19850</name>
</gene>
<protein>
    <submittedName>
        <fullName evidence="1">Uncharacterized protein</fullName>
    </submittedName>
</protein>
<sequence>MEITIKIDQRSKQAKAFYEYLKSLPFVKVEEKELNKVTKEAMEEVENGKATKVSLSEFRKQLS</sequence>
<evidence type="ECO:0000313" key="1">
    <source>
        <dbReference type="EMBL" id="NEN25748.1"/>
    </source>
</evidence>
<reference evidence="1 2" key="1">
    <citation type="submission" date="2020-02" db="EMBL/GenBank/DDBJ databases">
        <title>Out from the shadows clarifying the taxonomy of the family Cryomorphaceae and related taxa by utilizing the GTDB taxonomic framework.</title>
        <authorList>
            <person name="Bowman J.P."/>
        </authorList>
    </citation>
    <scope>NUCLEOTIDE SEQUENCE [LARGE SCALE GENOMIC DNA]</scope>
    <source>
        <strain evidence="1 2">QSSC 1-22</strain>
    </source>
</reference>
<dbReference type="AlphaFoldDB" id="A0A7K3WW23"/>
<proteinExistence type="predicted"/>
<accession>A0A7K3WW23</accession>
<dbReference type="EMBL" id="JAAGVY010000076">
    <property type="protein sequence ID" value="NEN25748.1"/>
    <property type="molecule type" value="Genomic_DNA"/>
</dbReference>
<name>A0A7K3WW23_9FLAO</name>